<dbReference type="PROSITE" id="PS50995">
    <property type="entry name" value="HTH_MARR_2"/>
    <property type="match status" value="1"/>
</dbReference>
<dbReference type="SMART" id="SM00347">
    <property type="entry name" value="HTH_MARR"/>
    <property type="match status" value="1"/>
</dbReference>
<evidence type="ECO:0000256" key="3">
    <source>
        <dbReference type="ARBA" id="ARBA00023163"/>
    </source>
</evidence>
<name>A0A328ATE7_9CAUL</name>
<accession>A0A328ATE7</accession>
<dbReference type="SUPFAM" id="SSF46785">
    <property type="entry name" value="Winged helix' DNA-binding domain"/>
    <property type="match status" value="1"/>
</dbReference>
<evidence type="ECO:0000256" key="2">
    <source>
        <dbReference type="ARBA" id="ARBA00023125"/>
    </source>
</evidence>
<protein>
    <submittedName>
        <fullName evidence="5">MarR family transcriptional regulator</fullName>
    </submittedName>
</protein>
<dbReference type="Proteomes" id="UP000249725">
    <property type="component" value="Unassembled WGS sequence"/>
</dbReference>
<comment type="caution">
    <text evidence="5">The sequence shown here is derived from an EMBL/GenBank/DDBJ whole genome shotgun (WGS) entry which is preliminary data.</text>
</comment>
<dbReference type="RefSeq" id="WP_111513125.1">
    <property type="nucleotide sequence ID" value="NZ_QFYR01000001.1"/>
</dbReference>
<gene>
    <name evidence="5" type="ORF">DJ018_02015</name>
</gene>
<feature type="domain" description="HTH marR-type" evidence="4">
    <location>
        <begin position="23"/>
        <end position="156"/>
    </location>
</feature>
<dbReference type="InterPro" id="IPR000835">
    <property type="entry name" value="HTH_MarR-typ"/>
</dbReference>
<dbReference type="Pfam" id="PF12802">
    <property type="entry name" value="MarR_2"/>
    <property type="match status" value="1"/>
</dbReference>
<dbReference type="InterPro" id="IPR036388">
    <property type="entry name" value="WH-like_DNA-bd_sf"/>
</dbReference>
<dbReference type="GO" id="GO:0006950">
    <property type="term" value="P:response to stress"/>
    <property type="evidence" value="ECO:0007669"/>
    <property type="project" value="TreeGrafter"/>
</dbReference>
<reference evidence="6" key="1">
    <citation type="submission" date="2018-05" db="EMBL/GenBank/DDBJ databases">
        <authorList>
            <person name="Li X."/>
        </authorList>
    </citation>
    <scope>NUCLEOTIDE SEQUENCE [LARGE SCALE GENOMIC DNA]</scope>
    <source>
        <strain evidence="6">YIM 73061</strain>
    </source>
</reference>
<dbReference type="GO" id="GO:0003700">
    <property type="term" value="F:DNA-binding transcription factor activity"/>
    <property type="evidence" value="ECO:0007669"/>
    <property type="project" value="InterPro"/>
</dbReference>
<sequence length="161" mass="17888">MDDPTSAKALLADAPLFDRAQIELELAREVVLVGRRWRARLDERLSKIGQTNARWATLYWIATAESALNQREVAERVGIETPTLVRILDQLEAQGLVVRTPDPDDRRAKIITATPAAEAALAEGDQIAAELRVQLMAQFELEALNTSLHVLKQLRAGLEKV</sequence>
<dbReference type="AlphaFoldDB" id="A0A328ATE7"/>
<keyword evidence="6" id="KW-1185">Reference proteome</keyword>
<organism evidence="5 6">
    <name type="scientific">Phenylobacterium deserti</name>
    <dbReference type="NCBI Taxonomy" id="1914756"/>
    <lineage>
        <taxon>Bacteria</taxon>
        <taxon>Pseudomonadati</taxon>
        <taxon>Pseudomonadota</taxon>
        <taxon>Alphaproteobacteria</taxon>
        <taxon>Caulobacterales</taxon>
        <taxon>Caulobacteraceae</taxon>
        <taxon>Phenylobacterium</taxon>
    </lineage>
</organism>
<dbReference type="PANTHER" id="PTHR33164:SF64">
    <property type="entry name" value="TRANSCRIPTIONAL REGULATOR SLYA"/>
    <property type="match status" value="1"/>
</dbReference>
<evidence type="ECO:0000313" key="6">
    <source>
        <dbReference type="Proteomes" id="UP000249725"/>
    </source>
</evidence>
<keyword evidence="3" id="KW-0804">Transcription</keyword>
<dbReference type="Gene3D" id="1.10.10.10">
    <property type="entry name" value="Winged helix-like DNA-binding domain superfamily/Winged helix DNA-binding domain"/>
    <property type="match status" value="1"/>
</dbReference>
<dbReference type="OrthoDB" id="7427954at2"/>
<dbReference type="InterPro" id="IPR039422">
    <property type="entry name" value="MarR/SlyA-like"/>
</dbReference>
<proteinExistence type="predicted"/>
<keyword evidence="1" id="KW-0805">Transcription regulation</keyword>
<dbReference type="InterPro" id="IPR036390">
    <property type="entry name" value="WH_DNA-bd_sf"/>
</dbReference>
<evidence type="ECO:0000256" key="1">
    <source>
        <dbReference type="ARBA" id="ARBA00023015"/>
    </source>
</evidence>
<dbReference type="PANTHER" id="PTHR33164">
    <property type="entry name" value="TRANSCRIPTIONAL REGULATOR, MARR FAMILY"/>
    <property type="match status" value="1"/>
</dbReference>
<dbReference type="PROSITE" id="PS01117">
    <property type="entry name" value="HTH_MARR_1"/>
    <property type="match status" value="1"/>
</dbReference>
<dbReference type="GO" id="GO:0003677">
    <property type="term" value="F:DNA binding"/>
    <property type="evidence" value="ECO:0007669"/>
    <property type="project" value="UniProtKB-KW"/>
</dbReference>
<keyword evidence="2" id="KW-0238">DNA-binding</keyword>
<dbReference type="EMBL" id="QFYR01000001">
    <property type="protein sequence ID" value="RAK56774.1"/>
    <property type="molecule type" value="Genomic_DNA"/>
</dbReference>
<evidence type="ECO:0000313" key="5">
    <source>
        <dbReference type="EMBL" id="RAK56774.1"/>
    </source>
</evidence>
<dbReference type="PRINTS" id="PR00598">
    <property type="entry name" value="HTHMARR"/>
</dbReference>
<dbReference type="InterPro" id="IPR023187">
    <property type="entry name" value="Tscrpt_reg_MarR-type_CS"/>
</dbReference>
<evidence type="ECO:0000259" key="4">
    <source>
        <dbReference type="PROSITE" id="PS50995"/>
    </source>
</evidence>